<dbReference type="PROSITE" id="PS00895">
    <property type="entry name" value="3_HYDROXYISOBUT_DH"/>
    <property type="match status" value="1"/>
</dbReference>
<dbReference type="GO" id="GO:0051287">
    <property type="term" value="F:NAD binding"/>
    <property type="evidence" value="ECO:0007669"/>
    <property type="project" value="InterPro"/>
</dbReference>
<proteinExistence type="inferred from homology"/>
<feature type="domain" description="6-phosphogluconate dehydrogenase NADP-binding" evidence="2">
    <location>
        <begin position="30"/>
        <end position="202"/>
    </location>
</feature>
<dbReference type="SUPFAM" id="SSF51735">
    <property type="entry name" value="NAD(P)-binding Rossmann-fold domains"/>
    <property type="match status" value="1"/>
</dbReference>
<evidence type="ECO:0000313" key="5">
    <source>
        <dbReference type="Proteomes" id="UP000294933"/>
    </source>
</evidence>
<dbReference type="PANTHER" id="PTHR43580">
    <property type="entry name" value="OXIDOREDUCTASE GLYR1-RELATED"/>
    <property type="match status" value="1"/>
</dbReference>
<dbReference type="Proteomes" id="UP000294933">
    <property type="component" value="Unassembled WGS sequence"/>
</dbReference>
<reference evidence="4 5" key="1">
    <citation type="submission" date="2018-06" db="EMBL/GenBank/DDBJ databases">
        <title>A transcriptomic atlas of mushroom development highlights an independent origin of complex multicellularity.</title>
        <authorList>
            <consortium name="DOE Joint Genome Institute"/>
            <person name="Krizsan K."/>
            <person name="Almasi E."/>
            <person name="Merenyi Z."/>
            <person name="Sahu N."/>
            <person name="Viragh M."/>
            <person name="Koszo T."/>
            <person name="Mondo S."/>
            <person name="Kiss B."/>
            <person name="Balint B."/>
            <person name="Kues U."/>
            <person name="Barry K."/>
            <person name="Hegedus J.C."/>
            <person name="Henrissat B."/>
            <person name="Johnson J."/>
            <person name="Lipzen A."/>
            <person name="Ohm R."/>
            <person name="Nagy I."/>
            <person name="Pangilinan J."/>
            <person name="Yan J."/>
            <person name="Xiong Y."/>
            <person name="Grigoriev I.V."/>
            <person name="Hibbett D.S."/>
            <person name="Nagy L.G."/>
        </authorList>
    </citation>
    <scope>NUCLEOTIDE SEQUENCE [LARGE SCALE GENOMIC DNA]</scope>
    <source>
        <strain evidence="4 5">SZMC22713</strain>
    </source>
</reference>
<dbReference type="InterPro" id="IPR029154">
    <property type="entry name" value="HIBADH-like_NADP-bd"/>
</dbReference>
<dbReference type="AlphaFoldDB" id="A0A4Y7QPQ8"/>
<dbReference type="SUPFAM" id="SSF48179">
    <property type="entry name" value="6-phosphogluconate dehydrogenase C-terminal domain-like"/>
    <property type="match status" value="1"/>
</dbReference>
<dbReference type="InterPro" id="IPR002204">
    <property type="entry name" value="3-OH-isobutyrate_DH-rel_CS"/>
</dbReference>
<dbReference type="Pfam" id="PF14833">
    <property type="entry name" value="NAD_binding_11"/>
    <property type="match status" value="1"/>
</dbReference>
<evidence type="ECO:0000313" key="4">
    <source>
        <dbReference type="EMBL" id="TDL28960.1"/>
    </source>
</evidence>
<evidence type="ECO:0000259" key="2">
    <source>
        <dbReference type="Pfam" id="PF03446"/>
    </source>
</evidence>
<dbReference type="InterPro" id="IPR008927">
    <property type="entry name" value="6-PGluconate_DH-like_C_sf"/>
</dbReference>
<dbReference type="InterPro" id="IPR006115">
    <property type="entry name" value="6PGDH_NADP-bd"/>
</dbReference>
<dbReference type="Gene3D" id="1.10.1040.10">
    <property type="entry name" value="N-(1-d-carboxylethyl)-l-norvaline Dehydrogenase, domain 2"/>
    <property type="match status" value="1"/>
</dbReference>
<dbReference type="STRING" id="50990.A0A4Y7QPQ8"/>
<gene>
    <name evidence="4" type="ORF">BD410DRAFT_760763</name>
</gene>
<dbReference type="InterPro" id="IPR051265">
    <property type="entry name" value="HIBADH-related_NP60_sf"/>
</dbReference>
<evidence type="ECO:0000256" key="1">
    <source>
        <dbReference type="ARBA" id="ARBA00007598"/>
    </source>
</evidence>
<dbReference type="GO" id="GO:0016491">
    <property type="term" value="F:oxidoreductase activity"/>
    <property type="evidence" value="ECO:0007669"/>
    <property type="project" value="InterPro"/>
</dbReference>
<dbReference type="GO" id="GO:0050661">
    <property type="term" value="F:NADP binding"/>
    <property type="evidence" value="ECO:0007669"/>
    <property type="project" value="InterPro"/>
</dbReference>
<dbReference type="Gene3D" id="3.40.50.720">
    <property type="entry name" value="NAD(P)-binding Rossmann-like Domain"/>
    <property type="match status" value="1"/>
</dbReference>
<name>A0A4Y7QPQ8_9AGAM</name>
<sequence length="362" mass="39184">MTATPPQLQAVVNESLPFSRPPTPGLHAHNVGFVGLGAMGYKMARNLANRQTYHQTGSTPPPVLVYNRTVAKSESLLKELGAAKIKIAQNPEQVAKECDVIITCLASDDAVKSMYESFCVGLEDAKHDRPKIFVEASTIYPALAGELDLMLSHIPRTHLITCPVFGRPSAAEHAQLILVMAGDYRSKKEVAYLLVPAVGRRVIDVGGNLEKAPTFKLIGNSLILGFMEAMAESMTMAEKTGIGSETTLDFIRDMFPAVPLVNYATKIANNQFDGTKGFAIDGGIKDASHIRRLTNEHNTPMPMIDIAHQHLLTARAIYEAQKIEGQETYEVLDWCALVAGSRVAGGLDGLGSGTKTKVVRDD</sequence>
<dbReference type="VEuPathDB" id="FungiDB:BD410DRAFT_760763"/>
<comment type="similarity">
    <text evidence="1">Belongs to the HIBADH-related family. NP60 subfamily.</text>
</comment>
<dbReference type="OrthoDB" id="435038at2759"/>
<dbReference type="InterPro" id="IPR013328">
    <property type="entry name" value="6PGD_dom2"/>
</dbReference>
<dbReference type="PANTHER" id="PTHR43580:SF8">
    <property type="entry name" value="6-PHOSPHOGLUCONATE DEHYDROGENASE NADP-BINDING DOMAIN-CONTAINING PROTEIN-RELATED"/>
    <property type="match status" value="1"/>
</dbReference>
<accession>A0A4Y7QPQ8</accession>
<protein>
    <submittedName>
        <fullName evidence="4">NAD-P-binding protein</fullName>
    </submittedName>
</protein>
<dbReference type="InterPro" id="IPR036291">
    <property type="entry name" value="NAD(P)-bd_dom_sf"/>
</dbReference>
<dbReference type="EMBL" id="ML170157">
    <property type="protein sequence ID" value="TDL28960.1"/>
    <property type="molecule type" value="Genomic_DNA"/>
</dbReference>
<organism evidence="4 5">
    <name type="scientific">Rickenella mellea</name>
    <dbReference type="NCBI Taxonomy" id="50990"/>
    <lineage>
        <taxon>Eukaryota</taxon>
        <taxon>Fungi</taxon>
        <taxon>Dikarya</taxon>
        <taxon>Basidiomycota</taxon>
        <taxon>Agaricomycotina</taxon>
        <taxon>Agaricomycetes</taxon>
        <taxon>Hymenochaetales</taxon>
        <taxon>Rickenellaceae</taxon>
        <taxon>Rickenella</taxon>
    </lineage>
</organism>
<feature type="domain" description="3-hydroxyisobutyrate dehydrogenase-like NAD-binding" evidence="3">
    <location>
        <begin position="214"/>
        <end position="320"/>
    </location>
</feature>
<evidence type="ECO:0000259" key="3">
    <source>
        <dbReference type="Pfam" id="PF14833"/>
    </source>
</evidence>
<keyword evidence="5" id="KW-1185">Reference proteome</keyword>
<dbReference type="Pfam" id="PF03446">
    <property type="entry name" value="NAD_binding_2"/>
    <property type="match status" value="1"/>
</dbReference>